<evidence type="ECO:0000313" key="3">
    <source>
        <dbReference type="Proteomes" id="UP000539350"/>
    </source>
</evidence>
<dbReference type="InterPro" id="IPR009731">
    <property type="entry name" value="P-like"/>
</dbReference>
<accession>A0A7W2TTC8</accession>
<protein>
    <recommendedName>
        <fullName evidence="4">Replicative helicase inhibitor G39P N-terminal domain-containing protein</fullName>
    </recommendedName>
</protein>
<evidence type="ECO:0000256" key="1">
    <source>
        <dbReference type="SAM" id="MobiDB-lite"/>
    </source>
</evidence>
<comment type="caution">
    <text evidence="2">The sequence shown here is derived from an EMBL/GenBank/DDBJ whole genome shotgun (WGS) entry which is preliminary data.</text>
</comment>
<dbReference type="AlphaFoldDB" id="A0A7W2TTC8"/>
<dbReference type="GO" id="GO:0006270">
    <property type="term" value="P:DNA replication initiation"/>
    <property type="evidence" value="ECO:0007669"/>
    <property type="project" value="InterPro"/>
</dbReference>
<organism evidence="2 3">
    <name type="scientific">Sediminihaliea albiluteola</name>
    <dbReference type="NCBI Taxonomy" id="2758564"/>
    <lineage>
        <taxon>Bacteria</taxon>
        <taxon>Pseudomonadati</taxon>
        <taxon>Pseudomonadota</taxon>
        <taxon>Gammaproteobacteria</taxon>
        <taxon>Cellvibrionales</taxon>
        <taxon>Halieaceae</taxon>
        <taxon>Sediminihaliea</taxon>
    </lineage>
</organism>
<gene>
    <name evidence="2" type="ORF">H2508_00410</name>
</gene>
<dbReference type="RefSeq" id="WP_182168440.1">
    <property type="nucleotide sequence ID" value="NZ_JACFXU010000008.1"/>
</dbReference>
<proteinExistence type="predicted"/>
<name>A0A7W2TTC8_9GAMM</name>
<feature type="region of interest" description="Disordered" evidence="1">
    <location>
        <begin position="14"/>
        <end position="35"/>
    </location>
</feature>
<dbReference type="Proteomes" id="UP000539350">
    <property type="component" value="Unassembled WGS sequence"/>
</dbReference>
<dbReference type="Pfam" id="PF06992">
    <property type="entry name" value="Phage_lambda_P"/>
    <property type="match status" value="1"/>
</dbReference>
<sequence length="224" mass="25723">MTDNSRDLIQRVARGIQASQTTSATPPGPSEAKSGALPEAHIEAINQVFALFRLNYHNQYYAAFPDAEQLKQIKKLWLDSLRDYPVEQILRGARHAIENSEYLPTLHRMHKCCQEGLAELGLPSTNAAYLEACQAPSPKSAQRWSHPAVYWAGRDSGWYFLSNHPERQTRPVFEQHYQSYCERVMRGETLSIPKDRSLEQHKAEPLPREEQLKRLKKLREETGL</sequence>
<dbReference type="EMBL" id="JACFXU010000008">
    <property type="protein sequence ID" value="MBA6411581.1"/>
    <property type="molecule type" value="Genomic_DNA"/>
</dbReference>
<feature type="region of interest" description="Disordered" evidence="1">
    <location>
        <begin position="192"/>
        <end position="224"/>
    </location>
</feature>
<feature type="compositionally biased region" description="Basic and acidic residues" evidence="1">
    <location>
        <begin position="193"/>
        <end position="224"/>
    </location>
</feature>
<evidence type="ECO:0008006" key="4">
    <source>
        <dbReference type="Google" id="ProtNLM"/>
    </source>
</evidence>
<evidence type="ECO:0000313" key="2">
    <source>
        <dbReference type="EMBL" id="MBA6411581.1"/>
    </source>
</evidence>
<reference evidence="2 3" key="1">
    <citation type="submission" date="2020-07" db="EMBL/GenBank/DDBJ databases">
        <title>Halieaceae bacterium, F7430, whole genome shotgun sequencing project.</title>
        <authorList>
            <person name="Jiang S."/>
            <person name="Liu Z.W."/>
            <person name="Du Z.J."/>
        </authorList>
    </citation>
    <scope>NUCLEOTIDE SEQUENCE [LARGE SCALE GENOMIC DNA]</scope>
    <source>
        <strain evidence="2 3">F7430</strain>
    </source>
</reference>
<keyword evidence="3" id="KW-1185">Reference proteome</keyword>